<reference evidence="3" key="1">
    <citation type="journal article" date="2019" name="Int. J. Syst. Evol. Microbiol.">
        <title>The Global Catalogue of Microorganisms (GCM) 10K type strain sequencing project: providing services to taxonomists for standard genome sequencing and annotation.</title>
        <authorList>
            <consortium name="The Broad Institute Genomics Platform"/>
            <consortium name="The Broad Institute Genome Sequencing Center for Infectious Disease"/>
            <person name="Wu L."/>
            <person name="Ma J."/>
        </authorList>
    </citation>
    <scope>NUCLEOTIDE SEQUENCE [LARGE SCALE GENOMIC DNA]</scope>
    <source>
        <strain evidence="3">NBRC 103632</strain>
    </source>
</reference>
<dbReference type="InterPro" id="IPR011050">
    <property type="entry name" value="Pectin_lyase_fold/virulence"/>
</dbReference>
<organism evidence="2 3">
    <name type="scientific">Methylobacterium tardum</name>
    <dbReference type="NCBI Taxonomy" id="374432"/>
    <lineage>
        <taxon>Bacteria</taxon>
        <taxon>Pseudomonadati</taxon>
        <taxon>Pseudomonadota</taxon>
        <taxon>Alphaproteobacteria</taxon>
        <taxon>Hyphomicrobiales</taxon>
        <taxon>Methylobacteriaceae</taxon>
        <taxon>Methylobacterium</taxon>
    </lineage>
</organism>
<feature type="domain" description="Rhamnogalacturonase A/B/Epimerase-like pectate lyase" evidence="1">
    <location>
        <begin position="118"/>
        <end position="277"/>
    </location>
</feature>
<dbReference type="AlphaFoldDB" id="A0AA37WRD5"/>
<accession>A0AA37WRD5</accession>
<evidence type="ECO:0000313" key="3">
    <source>
        <dbReference type="Proteomes" id="UP001157440"/>
    </source>
</evidence>
<protein>
    <recommendedName>
        <fullName evidence="1">Rhamnogalacturonase A/B/Epimerase-like pectate lyase domain-containing protein</fullName>
    </recommendedName>
</protein>
<dbReference type="EMBL" id="BSPL01000012">
    <property type="protein sequence ID" value="GLS69909.1"/>
    <property type="molecule type" value="Genomic_DNA"/>
</dbReference>
<dbReference type="Proteomes" id="UP001157440">
    <property type="component" value="Unassembled WGS sequence"/>
</dbReference>
<name>A0AA37WRD5_9HYPH</name>
<dbReference type="SUPFAM" id="SSF51126">
    <property type="entry name" value="Pectin lyase-like"/>
    <property type="match status" value="1"/>
</dbReference>
<sequence>MPITATNCVPHRNSGTYVPDHGARQAETIRFALLFLICLTAILPAEALDASSTALTRTDLAKVDPLALGSAIILSGFVSPSDRGAGCMLVRGSSGGPNAVRDGAGGWWQAPMGHPMDVTCFGAKMDGKTDDSAAVQAAIAAATLSGAGGQVLIPGGRIRLGGVSLPNNIRLSGAGANATAVFASTSSGDIFSASDPSSVSNVAIENLSIYSAGVARQTEGHYVLFRNCTNCRVSDFLFSGAYIGAEVTGANTVNVALERGRSDGASLYHFAVSGGSDTFLRGLLTTAGGGAQAACGVRLTQSGGTWISDSDFTASGHGTCVQPGDGQGVKWTFVSNTALGDSGTGYGLFLNPVGSGAVYGFSATNAWTSANKKAGVATQCDRGGTIQSLTLNNHRAIANTLDGMTFSCGDGIRIVTPTIVNNSNPDGGGVVGRNSGIVFGPGVSHFTVNGGEFRALFGSKPFQAHAVRVMPGASNFYTIQGVDAVGGTTTQVSVQDAGTGSQKNVGGNW</sequence>
<keyword evidence="3" id="KW-1185">Reference proteome</keyword>
<evidence type="ECO:0000259" key="1">
    <source>
        <dbReference type="Pfam" id="PF12708"/>
    </source>
</evidence>
<dbReference type="InterPro" id="IPR012334">
    <property type="entry name" value="Pectin_lyas_fold"/>
</dbReference>
<comment type="caution">
    <text evidence="2">The sequence shown here is derived from an EMBL/GenBank/DDBJ whole genome shotgun (WGS) entry which is preliminary data.</text>
</comment>
<dbReference type="RefSeq" id="WP_238199346.1">
    <property type="nucleotide sequence ID" value="NZ_BPQZ01000035.1"/>
</dbReference>
<evidence type="ECO:0000313" key="2">
    <source>
        <dbReference type="EMBL" id="GLS69909.1"/>
    </source>
</evidence>
<gene>
    <name evidence="2" type="ORF">GCM10007890_19220</name>
</gene>
<dbReference type="Gene3D" id="2.160.20.10">
    <property type="entry name" value="Single-stranded right-handed beta-helix, Pectin lyase-like"/>
    <property type="match status" value="1"/>
</dbReference>
<dbReference type="InterPro" id="IPR024535">
    <property type="entry name" value="RHGA/B-epi-like_pectate_lyase"/>
</dbReference>
<proteinExistence type="predicted"/>
<dbReference type="Pfam" id="PF12708">
    <property type="entry name" value="Pect-lyase_RHGA_epim"/>
    <property type="match status" value="1"/>
</dbReference>